<gene>
    <name evidence="1" type="ORF">ENG67_05215</name>
</gene>
<dbReference type="AlphaFoldDB" id="A0A7C0XBJ2"/>
<proteinExistence type="predicted"/>
<evidence type="ECO:0000313" key="1">
    <source>
        <dbReference type="EMBL" id="HDM90587.1"/>
    </source>
</evidence>
<accession>A0A7C0XBJ2</accession>
<comment type="caution">
    <text evidence="1">The sequence shown here is derived from an EMBL/GenBank/DDBJ whole genome shotgun (WGS) entry which is preliminary data.</text>
</comment>
<dbReference type="Proteomes" id="UP000885931">
    <property type="component" value="Unassembled WGS sequence"/>
</dbReference>
<protein>
    <submittedName>
        <fullName evidence="1">Uncharacterized protein</fullName>
    </submittedName>
</protein>
<reference evidence="1" key="1">
    <citation type="journal article" date="2020" name="mSystems">
        <title>Genome- and Community-Level Interaction Insights into Carbon Utilization and Element Cycling Functions of Hydrothermarchaeota in Hydrothermal Sediment.</title>
        <authorList>
            <person name="Zhou Z."/>
            <person name="Liu Y."/>
            <person name="Xu W."/>
            <person name="Pan J."/>
            <person name="Luo Z.H."/>
            <person name="Li M."/>
        </authorList>
    </citation>
    <scope>NUCLEOTIDE SEQUENCE [LARGE SCALE GENOMIC DNA]</scope>
    <source>
        <strain evidence="1">HyVt-237</strain>
    </source>
</reference>
<dbReference type="EMBL" id="DRBW01000195">
    <property type="protein sequence ID" value="HDM90587.1"/>
    <property type="molecule type" value="Genomic_DNA"/>
</dbReference>
<organism evidence="1">
    <name type="scientific">candidate division WOR-3 bacterium</name>
    <dbReference type="NCBI Taxonomy" id="2052148"/>
    <lineage>
        <taxon>Bacteria</taxon>
        <taxon>Bacteria division WOR-3</taxon>
    </lineage>
</organism>
<sequence>MDFLSEILEIAEKGGFNLNLKLEFSGDRLTSASVESRYFDFPIWEEVLDSYKEGILLKDFLESRLTLATGKTKKEIERTVTEEEVSIKEVKKKSRDRIFRIELLKPIEIHYDEFTQILERKKSVYMWKKKGSFAPAFSGQKPPSVRIEAHRDGRVYLDEIPLAFAFPPENDDPEPDLNKRGDPRIRYYRSSGYIKLFPVLRIPFGSGDIAGEYELTGMIAGEKVRNALNPERIPHSDFFGLYLLKDYTPVENRGDLIGNWKKYIHFLLLVNCDGIELDEDGNPVKDELYNSLIASLRRVLHSQSPLEELGGKPGLLHWEIVKKYFSLRKQDLSHFATSRAAMSLERKLKSFPGFWNLEEYRFLRGEPRNETETLLLFQAMLSLGYDEIDFIVKSPGEGEGTYIAYDLQNGSQSKLIRIRHKLSDFTKDVRNFDGAYALVCWKADLKENTEVQLRECKVRYVRDGKTHYFVSLKDPKRRWRIYVLSEILKRRPLDLMGEA</sequence>
<name>A0A7C0XBJ2_UNCW3</name>